<dbReference type="AlphaFoldDB" id="A0A392T931"/>
<dbReference type="EMBL" id="LXQA010532450">
    <property type="protein sequence ID" value="MCI57633.1"/>
    <property type="molecule type" value="Genomic_DNA"/>
</dbReference>
<accession>A0A392T931</accession>
<evidence type="ECO:0000313" key="2">
    <source>
        <dbReference type="Proteomes" id="UP000265520"/>
    </source>
</evidence>
<sequence length="50" mass="5560">ATGSDSLAECFASASDIWRQLATSSPALAWRPQERRLATQEPRLATERRT</sequence>
<evidence type="ECO:0000313" key="1">
    <source>
        <dbReference type="EMBL" id="MCI57633.1"/>
    </source>
</evidence>
<comment type="caution">
    <text evidence="1">The sequence shown here is derived from an EMBL/GenBank/DDBJ whole genome shotgun (WGS) entry which is preliminary data.</text>
</comment>
<proteinExistence type="predicted"/>
<feature type="non-terminal residue" evidence="1">
    <location>
        <position position="1"/>
    </location>
</feature>
<keyword evidence="2" id="KW-1185">Reference proteome</keyword>
<protein>
    <submittedName>
        <fullName evidence="1">Uncharacterized protein</fullName>
    </submittedName>
</protein>
<reference evidence="1 2" key="1">
    <citation type="journal article" date="2018" name="Front. Plant Sci.">
        <title>Red Clover (Trifolium pratense) and Zigzag Clover (T. medium) - A Picture of Genomic Similarities and Differences.</title>
        <authorList>
            <person name="Dluhosova J."/>
            <person name="Istvanek J."/>
            <person name="Nedelnik J."/>
            <person name="Repkova J."/>
        </authorList>
    </citation>
    <scope>NUCLEOTIDE SEQUENCE [LARGE SCALE GENOMIC DNA]</scope>
    <source>
        <strain evidence="2">cv. 10/8</strain>
        <tissue evidence="1">Leaf</tissue>
    </source>
</reference>
<dbReference type="Proteomes" id="UP000265520">
    <property type="component" value="Unassembled WGS sequence"/>
</dbReference>
<organism evidence="1 2">
    <name type="scientific">Trifolium medium</name>
    <dbReference type="NCBI Taxonomy" id="97028"/>
    <lineage>
        <taxon>Eukaryota</taxon>
        <taxon>Viridiplantae</taxon>
        <taxon>Streptophyta</taxon>
        <taxon>Embryophyta</taxon>
        <taxon>Tracheophyta</taxon>
        <taxon>Spermatophyta</taxon>
        <taxon>Magnoliopsida</taxon>
        <taxon>eudicotyledons</taxon>
        <taxon>Gunneridae</taxon>
        <taxon>Pentapetalae</taxon>
        <taxon>rosids</taxon>
        <taxon>fabids</taxon>
        <taxon>Fabales</taxon>
        <taxon>Fabaceae</taxon>
        <taxon>Papilionoideae</taxon>
        <taxon>50 kb inversion clade</taxon>
        <taxon>NPAAA clade</taxon>
        <taxon>Hologalegina</taxon>
        <taxon>IRL clade</taxon>
        <taxon>Trifolieae</taxon>
        <taxon>Trifolium</taxon>
    </lineage>
</organism>
<name>A0A392T931_9FABA</name>